<gene>
    <name evidence="2" type="ORF">SAMN05443529_106160</name>
</gene>
<dbReference type="Proteomes" id="UP000198656">
    <property type="component" value="Unassembled WGS sequence"/>
</dbReference>
<dbReference type="STRING" id="1121419.SAMN05443529_106160"/>
<organism evidence="2 3">
    <name type="scientific">Desulfosporosinus hippei DSM 8344</name>
    <dbReference type="NCBI Taxonomy" id="1121419"/>
    <lineage>
        <taxon>Bacteria</taxon>
        <taxon>Bacillati</taxon>
        <taxon>Bacillota</taxon>
        <taxon>Clostridia</taxon>
        <taxon>Eubacteriales</taxon>
        <taxon>Desulfitobacteriaceae</taxon>
        <taxon>Desulfosporosinus</taxon>
    </lineage>
</organism>
<proteinExistence type="predicted"/>
<protein>
    <submittedName>
        <fullName evidence="2">Uncharacterized beta-barrel protein YwiB, DUF1934 family</fullName>
    </submittedName>
</protein>
<name>A0A1G7X8L6_9FIRM</name>
<dbReference type="InterPro" id="IPR012674">
    <property type="entry name" value="Calycin"/>
</dbReference>
<accession>A0A1G7X8L6</accession>
<keyword evidence="3" id="KW-1185">Reference proteome</keyword>
<reference evidence="3" key="1">
    <citation type="submission" date="2016-10" db="EMBL/GenBank/DDBJ databases">
        <authorList>
            <person name="Varghese N."/>
            <person name="Submissions S."/>
        </authorList>
    </citation>
    <scope>NUCLEOTIDE SEQUENCE [LARGE SCALE GENOMIC DNA]</scope>
    <source>
        <strain evidence="3">DSM 8344</strain>
    </source>
</reference>
<dbReference type="EMBL" id="FNCP01000006">
    <property type="protein sequence ID" value="SDG80473.1"/>
    <property type="molecule type" value="Genomic_DNA"/>
</dbReference>
<dbReference type="RefSeq" id="WP_092331789.1">
    <property type="nucleotide sequence ID" value="NZ_FNCP01000006.1"/>
</dbReference>
<dbReference type="InterPro" id="IPR015231">
    <property type="entry name" value="DUF1934"/>
</dbReference>
<dbReference type="OrthoDB" id="1680906at2"/>
<dbReference type="Pfam" id="PF09148">
    <property type="entry name" value="DUF1934"/>
    <property type="match status" value="1"/>
</dbReference>
<sequence length="144" mass="16274">MQKNASVQIKGTQKYPEGQEDQQELLTFGKFYERNGVFYVVYKEEGKNTTDLGEVTTFITIKAGAVILNRKGAVDLTQEFRKGILNNSIYTTCYGKLWLSVLPHKVESDLTVHGGRISLEYDLFIDDKLVSHNGLLVNVKEDIP</sequence>
<feature type="region of interest" description="Disordered" evidence="1">
    <location>
        <begin position="1"/>
        <end position="20"/>
    </location>
</feature>
<evidence type="ECO:0000313" key="2">
    <source>
        <dbReference type="EMBL" id="SDG80473.1"/>
    </source>
</evidence>
<evidence type="ECO:0000313" key="3">
    <source>
        <dbReference type="Proteomes" id="UP000198656"/>
    </source>
</evidence>
<feature type="compositionally biased region" description="Polar residues" evidence="1">
    <location>
        <begin position="1"/>
        <end position="11"/>
    </location>
</feature>
<evidence type="ECO:0000256" key="1">
    <source>
        <dbReference type="SAM" id="MobiDB-lite"/>
    </source>
</evidence>
<dbReference type="AlphaFoldDB" id="A0A1G7X8L6"/>
<dbReference type="Gene3D" id="2.40.128.20">
    <property type="match status" value="1"/>
</dbReference>
<dbReference type="SUPFAM" id="SSF50814">
    <property type="entry name" value="Lipocalins"/>
    <property type="match status" value="1"/>
</dbReference>